<feature type="region of interest" description="Disordered" evidence="1">
    <location>
        <begin position="67"/>
        <end position="99"/>
    </location>
</feature>
<evidence type="ECO:0000256" key="1">
    <source>
        <dbReference type="SAM" id="MobiDB-lite"/>
    </source>
</evidence>
<accession>A0AAD4UJS6</accession>
<sequence>MRGKHSLSFSSVPKATLGAVPGIQTSWTRRLSKFTGRSHHRSVFLALASEPTSELYQPRLTVDWEETESQGMAGSLDSVQPEPSLCRERKPKPPQGQSLAQGRDFLTIAHLNIEQPLRIVLANVLFLFDVTRKKEDSKGDETNSSYGCLLAGYMPATPPPPQYHSCPTAATANSYDIRSERTSQEPADLVLGQASH</sequence>
<gene>
    <name evidence="2" type="ORF">MG293_003896</name>
</gene>
<reference evidence="2" key="1">
    <citation type="submission" date="2022-03" db="EMBL/GenBank/DDBJ databases">
        <title>Genomic analyses of argali, domestic sheep and their hybrids provide insights into chromosomal evolution, heterosis and genetic basis of agronomic traits.</title>
        <authorList>
            <person name="Li M."/>
        </authorList>
    </citation>
    <scope>NUCLEOTIDE SEQUENCE</scope>
    <source>
        <strain evidence="2">CAU-MHL-2022a</strain>
        <tissue evidence="2">Skin</tissue>
    </source>
</reference>
<protein>
    <submittedName>
        <fullName evidence="2">Uncharacterized protein</fullName>
    </submittedName>
</protein>
<organism evidence="2 3">
    <name type="scientific">Ovis ammon polii</name>
    <dbReference type="NCBI Taxonomy" id="230172"/>
    <lineage>
        <taxon>Eukaryota</taxon>
        <taxon>Metazoa</taxon>
        <taxon>Chordata</taxon>
        <taxon>Craniata</taxon>
        <taxon>Vertebrata</taxon>
        <taxon>Euteleostomi</taxon>
        <taxon>Mammalia</taxon>
        <taxon>Eutheria</taxon>
        <taxon>Laurasiatheria</taxon>
        <taxon>Artiodactyla</taxon>
        <taxon>Ruminantia</taxon>
        <taxon>Pecora</taxon>
        <taxon>Bovidae</taxon>
        <taxon>Caprinae</taxon>
        <taxon>Ovis</taxon>
    </lineage>
</organism>
<comment type="caution">
    <text evidence="2">The sequence shown here is derived from an EMBL/GenBank/DDBJ whole genome shotgun (WGS) entry which is preliminary data.</text>
</comment>
<dbReference type="EMBL" id="JAKZEL010000002">
    <property type="protein sequence ID" value="KAI4547341.1"/>
    <property type="molecule type" value="Genomic_DNA"/>
</dbReference>
<keyword evidence="3" id="KW-1185">Reference proteome</keyword>
<dbReference type="Proteomes" id="UP001214576">
    <property type="component" value="Unassembled WGS sequence"/>
</dbReference>
<evidence type="ECO:0000313" key="3">
    <source>
        <dbReference type="Proteomes" id="UP001214576"/>
    </source>
</evidence>
<dbReference type="AlphaFoldDB" id="A0AAD4UJS6"/>
<evidence type="ECO:0000313" key="2">
    <source>
        <dbReference type="EMBL" id="KAI4547341.1"/>
    </source>
</evidence>
<proteinExistence type="predicted"/>
<name>A0AAD4UJS6_OVIAM</name>